<dbReference type="EMBL" id="QGMH01000040">
    <property type="protein sequence ID" value="TVY27885.1"/>
    <property type="molecule type" value="Genomic_DNA"/>
</dbReference>
<gene>
    <name evidence="13" type="ORF">LHYA1_G003065</name>
</gene>
<keyword evidence="6 12" id="KW-0999">Mitochondrion inner membrane</keyword>
<evidence type="ECO:0000256" key="10">
    <source>
        <dbReference type="ARBA" id="ARBA00023136"/>
    </source>
</evidence>
<comment type="subcellular location">
    <subcellularLocation>
        <location evidence="1 12">Mitochondrion inner membrane</location>
        <topology evidence="1 12">Single-pass membrane protein</topology>
    </subcellularLocation>
</comment>
<evidence type="ECO:0000256" key="4">
    <source>
        <dbReference type="ARBA" id="ARBA00022660"/>
    </source>
</evidence>
<comment type="caution">
    <text evidence="13">The sequence shown here is derived from an EMBL/GenBank/DDBJ whole genome shotgun (WGS) entry which is preliminary data.</text>
</comment>
<dbReference type="RefSeq" id="XP_031006673.1">
    <property type="nucleotide sequence ID" value="XM_031148039.1"/>
</dbReference>
<dbReference type="GeneID" id="41983263"/>
<evidence type="ECO:0000313" key="13">
    <source>
        <dbReference type="EMBL" id="TVY27885.1"/>
    </source>
</evidence>
<evidence type="ECO:0000256" key="6">
    <source>
        <dbReference type="ARBA" id="ARBA00022792"/>
    </source>
</evidence>
<evidence type="ECO:0000256" key="1">
    <source>
        <dbReference type="ARBA" id="ARBA00004434"/>
    </source>
</evidence>
<dbReference type="GO" id="GO:0005743">
    <property type="term" value="C:mitochondrial inner membrane"/>
    <property type="evidence" value="ECO:0007669"/>
    <property type="project" value="UniProtKB-SubCell"/>
</dbReference>
<organism evidence="13 14">
    <name type="scientific">Lachnellula hyalina</name>
    <dbReference type="NCBI Taxonomy" id="1316788"/>
    <lineage>
        <taxon>Eukaryota</taxon>
        <taxon>Fungi</taxon>
        <taxon>Dikarya</taxon>
        <taxon>Ascomycota</taxon>
        <taxon>Pezizomycotina</taxon>
        <taxon>Leotiomycetes</taxon>
        <taxon>Helotiales</taxon>
        <taxon>Lachnaceae</taxon>
        <taxon>Lachnellula</taxon>
    </lineage>
</organism>
<reference evidence="13 14" key="1">
    <citation type="submission" date="2018-05" db="EMBL/GenBank/DDBJ databases">
        <title>Genome sequencing and assembly of the regulated plant pathogen Lachnellula willkommii and related sister species for the development of diagnostic species identification markers.</title>
        <authorList>
            <person name="Giroux E."/>
            <person name="Bilodeau G."/>
        </authorList>
    </citation>
    <scope>NUCLEOTIDE SEQUENCE [LARGE SCALE GENOMIC DNA]</scope>
    <source>
        <strain evidence="13 14">CBS 185.66</strain>
    </source>
</reference>
<evidence type="ECO:0000256" key="8">
    <source>
        <dbReference type="ARBA" id="ARBA00022989"/>
    </source>
</evidence>
<keyword evidence="9 12" id="KW-0496">Mitochondrion</keyword>
<dbReference type="AlphaFoldDB" id="A0A8H8R5H4"/>
<keyword evidence="5" id="KW-0812">Transmembrane</keyword>
<evidence type="ECO:0000256" key="9">
    <source>
        <dbReference type="ARBA" id="ARBA00023128"/>
    </source>
</evidence>
<keyword evidence="14" id="KW-1185">Reference proteome</keyword>
<keyword evidence="3 12" id="KW-0813">Transport</keyword>
<dbReference type="Pfam" id="PF05365">
    <property type="entry name" value="UCR_UQCRX_QCR9"/>
    <property type="match status" value="1"/>
</dbReference>
<comment type="similarity">
    <text evidence="2 12">Belongs to the UQCR10/QCR9 family.</text>
</comment>
<comment type="subunit">
    <text evidence="12">Component of the ubiquinol-cytochrome c oxidoreductase (cytochrome b-c1 complex, complex III, CIII), a multisubunit enzyme composed of 3 respiratory subunits cytochrome b, cytochrome c1 and Rieske protein, 2 core protein subunits, and additional low-molecular weight protein subunits.</text>
</comment>
<dbReference type="InterPro" id="IPR008027">
    <property type="entry name" value="QCR9"/>
</dbReference>
<sequence length="53" mass="6089">MYIKPPGHRCGAGSNGHYRSFDNVMDKVWDGFNKGRQWKDIRARYVEAGGDDE</sequence>
<comment type="function">
    <text evidence="12">Component of the ubiquinol-cytochrome c oxidoreductase, a multisubunit transmembrane complex that is part of the mitochondrial electron transport chain which drives oxidative phosphorylation. The complex plays an important role in the uptake of multiple carbon sources present in different host niches.</text>
</comment>
<keyword evidence="4 12" id="KW-0679">Respiratory chain</keyword>
<name>A0A8H8R5H4_9HELO</name>
<evidence type="ECO:0000256" key="5">
    <source>
        <dbReference type="ARBA" id="ARBA00022692"/>
    </source>
</evidence>
<keyword evidence="10" id="KW-0472">Membrane</keyword>
<dbReference type="InterPro" id="IPR036656">
    <property type="entry name" value="QCR9_sf"/>
</dbReference>
<keyword evidence="7 12" id="KW-0249">Electron transport</keyword>
<evidence type="ECO:0000256" key="11">
    <source>
        <dbReference type="ARBA" id="ARBA00044247"/>
    </source>
</evidence>
<keyword evidence="8" id="KW-1133">Transmembrane helix</keyword>
<dbReference type="GO" id="GO:0006122">
    <property type="term" value="P:mitochondrial electron transport, ubiquinol to cytochrome c"/>
    <property type="evidence" value="ECO:0007669"/>
    <property type="project" value="UniProtKB-UniRule"/>
</dbReference>
<protein>
    <recommendedName>
        <fullName evidence="11 12">Complex III subunit 9</fullName>
    </recommendedName>
</protein>
<evidence type="ECO:0000256" key="12">
    <source>
        <dbReference type="RuleBase" id="RU368056"/>
    </source>
</evidence>
<dbReference type="Proteomes" id="UP000431533">
    <property type="component" value="Unassembled WGS sequence"/>
</dbReference>
<accession>A0A8H8R5H4</accession>
<dbReference type="GO" id="GO:0045275">
    <property type="term" value="C:respiratory chain complex III"/>
    <property type="evidence" value="ECO:0007669"/>
    <property type="project" value="UniProtKB-UniRule"/>
</dbReference>
<dbReference type="SUPFAM" id="SSF81514">
    <property type="entry name" value="Subunit X (non-heme 7 kDa protein) of cytochrome bc1 complex (Ubiquinol-cytochrome c reductase)"/>
    <property type="match status" value="1"/>
</dbReference>
<evidence type="ECO:0000256" key="2">
    <source>
        <dbReference type="ARBA" id="ARBA00007856"/>
    </source>
</evidence>
<evidence type="ECO:0000256" key="3">
    <source>
        <dbReference type="ARBA" id="ARBA00022448"/>
    </source>
</evidence>
<proteinExistence type="inferred from homology"/>
<evidence type="ECO:0000313" key="14">
    <source>
        <dbReference type="Proteomes" id="UP000431533"/>
    </source>
</evidence>
<dbReference type="OrthoDB" id="44067at2759"/>
<dbReference type="Gene3D" id="1.20.5.260">
    <property type="entry name" value="Cytochrome b-c1 complex subunit 9"/>
    <property type="match status" value="1"/>
</dbReference>
<evidence type="ECO:0000256" key="7">
    <source>
        <dbReference type="ARBA" id="ARBA00022982"/>
    </source>
</evidence>